<proteinExistence type="predicted"/>
<keyword evidence="2" id="KW-0378">Hydrolase</keyword>
<dbReference type="SUPFAM" id="SSF53474">
    <property type="entry name" value="alpha/beta-Hydrolases"/>
    <property type="match status" value="1"/>
</dbReference>
<gene>
    <name evidence="2" type="ORF">K8F61_02210</name>
</gene>
<dbReference type="Gene3D" id="3.40.50.1820">
    <property type="entry name" value="alpha/beta hydrolase"/>
    <property type="match status" value="1"/>
</dbReference>
<dbReference type="PANTHER" id="PTHR43194">
    <property type="entry name" value="HYDROLASE ALPHA/BETA FOLD FAMILY"/>
    <property type="match status" value="1"/>
</dbReference>
<protein>
    <submittedName>
        <fullName evidence="2">Alpha/beta hydrolase</fullName>
    </submittedName>
</protein>
<evidence type="ECO:0000313" key="2">
    <source>
        <dbReference type="EMBL" id="UGS27047.1"/>
    </source>
</evidence>
<dbReference type="EMBL" id="CP082781">
    <property type="protein sequence ID" value="UGS27047.1"/>
    <property type="molecule type" value="Genomic_DNA"/>
</dbReference>
<dbReference type="InterPro" id="IPR000073">
    <property type="entry name" value="AB_hydrolase_1"/>
</dbReference>
<dbReference type="InterPro" id="IPR050228">
    <property type="entry name" value="Carboxylesterase_BioH"/>
</dbReference>
<accession>A0ABY3RSK8</accession>
<keyword evidence="3" id="KW-1185">Reference proteome</keyword>
<organism evidence="2 3">
    <name type="scientific">Microbacterium resistens</name>
    <dbReference type="NCBI Taxonomy" id="156977"/>
    <lineage>
        <taxon>Bacteria</taxon>
        <taxon>Bacillati</taxon>
        <taxon>Actinomycetota</taxon>
        <taxon>Actinomycetes</taxon>
        <taxon>Micrococcales</taxon>
        <taxon>Microbacteriaceae</taxon>
        <taxon>Microbacterium</taxon>
    </lineage>
</organism>
<evidence type="ECO:0000259" key="1">
    <source>
        <dbReference type="Pfam" id="PF00561"/>
    </source>
</evidence>
<dbReference type="Pfam" id="PF00561">
    <property type="entry name" value="Abhydrolase_1"/>
    <property type="match status" value="1"/>
</dbReference>
<dbReference type="GO" id="GO:0016787">
    <property type="term" value="F:hydrolase activity"/>
    <property type="evidence" value="ECO:0007669"/>
    <property type="project" value="UniProtKB-KW"/>
</dbReference>
<evidence type="ECO:0000313" key="3">
    <source>
        <dbReference type="Proteomes" id="UP001199642"/>
    </source>
</evidence>
<dbReference type="InterPro" id="IPR029058">
    <property type="entry name" value="AB_hydrolase_fold"/>
</dbReference>
<dbReference type="Proteomes" id="UP001199642">
    <property type="component" value="Chromosome"/>
</dbReference>
<dbReference type="PANTHER" id="PTHR43194:SF2">
    <property type="entry name" value="PEROXISOMAL MEMBRANE PROTEIN LPX1"/>
    <property type="match status" value="1"/>
</dbReference>
<name>A0ABY3RSK8_9MICO</name>
<sequence length="417" mass="44521">MSGAGLRGLVARIGPWIAAAQQDPDLGVFRRTADLCVELSDGDARVRVTVTAETVCEGGSDPIVLVAPPDAWSELLSRDPRPTMNHFLALRMRVEGTRIEGDELVFAQHAPVVRRLLELARETVDAPVARAADPVLDRSGIVGGYATVMVDDAPLDLYVERAGDGAGAPLLVPHTAGADSRQAHPLMSDPRVTASREIVAFDMPGHGRSSALPEPIGAWSLTPDRYAETILAVIDALGLDRPILVGASMAGQACLMMAHRVPDRLGGVIACEASDHVPGRTTPWAGHLRVNEATFVPEWIDGLIAPSAPASLRELILRTYAQGGHRTFAGDIDFYSGGWDGRDIVGDIDTARCPVVMMTGEYDYSCTPAMSEATAAKIPGARFWTMPGLGHFPICEHPEAFAPHLDRALEEIGDPRG</sequence>
<dbReference type="RefSeq" id="WP_231820547.1">
    <property type="nucleotide sequence ID" value="NZ_CP082781.1"/>
</dbReference>
<feature type="domain" description="AB hydrolase-1" evidence="1">
    <location>
        <begin position="169"/>
        <end position="311"/>
    </location>
</feature>
<reference evidence="2 3" key="1">
    <citation type="submission" date="2023-01" db="EMBL/GenBank/DDBJ databases">
        <title>Characterization of estradiol degrading bacteria Microbacterium sp. MZT7 and reveal degrading genes through genome analysis.</title>
        <authorList>
            <person name="Hao P."/>
            <person name="Gao Y."/>
        </authorList>
    </citation>
    <scope>NUCLEOTIDE SEQUENCE [LARGE SCALE GENOMIC DNA]</scope>
    <source>
        <strain evidence="2 3">MZT7</strain>
    </source>
</reference>